<evidence type="ECO:0000259" key="2">
    <source>
        <dbReference type="Pfam" id="PF13786"/>
    </source>
</evidence>
<evidence type="ECO:0000313" key="4">
    <source>
        <dbReference type="Proteomes" id="UP001057877"/>
    </source>
</evidence>
<evidence type="ECO:0000256" key="1">
    <source>
        <dbReference type="SAM" id="Phobius"/>
    </source>
</evidence>
<feature type="domain" description="DUF4179" evidence="2">
    <location>
        <begin position="47"/>
        <end position="134"/>
    </location>
</feature>
<organism evidence="3 4">
    <name type="scientific">Paenibacillus spongiae</name>
    <dbReference type="NCBI Taxonomy" id="2909671"/>
    <lineage>
        <taxon>Bacteria</taxon>
        <taxon>Bacillati</taxon>
        <taxon>Bacillota</taxon>
        <taxon>Bacilli</taxon>
        <taxon>Bacillales</taxon>
        <taxon>Paenibacillaceae</taxon>
        <taxon>Paenibacillus</taxon>
    </lineage>
</organism>
<sequence>MKRSLLDIRIKERLHVHGSVVPGEVKARIDQTLEGLPHGKRRRKRSRSSSYKWAWVAGIVLVAGSVLAVNGNTFADTVKPFLQSIFASMGDKGVSDRPNQKELPVLLSKEDKGYTLQIHEVQYDGMRLSFSYSLAHKDGIPQQDYVKPVFQLDSSVKKIAPGVLNSDSGALWGENKIGIVNYFFDRDVPDPFPLKINVPQIAVSGSDAVVKQMVTGNWSFEIKEDKSGDVTERTYDGSYTVKKDDVQFGVVKSRMAASAVIWSLHMELPRNLYREDPDFNYGMKYEVTYGDGLMLGTITSSSASKVEGRSLPEEKWTEIRDIRLFTEPVPEGVKAVTVVPVLMVYPKTDKAGEYSEKPLQQLAVKIPLS</sequence>
<keyword evidence="1" id="KW-0472">Membrane</keyword>
<accession>A0ABY5SDJ5</accession>
<keyword evidence="1" id="KW-0812">Transmembrane</keyword>
<dbReference type="Pfam" id="PF13786">
    <property type="entry name" value="DUF4179"/>
    <property type="match status" value="1"/>
</dbReference>
<dbReference type="RefSeq" id="WP_258388087.1">
    <property type="nucleotide sequence ID" value="NZ_CP091430.1"/>
</dbReference>
<dbReference type="Gene3D" id="2.60.40.1630">
    <property type="entry name" value="bacillus anthracis domain"/>
    <property type="match status" value="1"/>
</dbReference>
<dbReference type="EMBL" id="CP091430">
    <property type="protein sequence ID" value="UVI32027.1"/>
    <property type="molecule type" value="Genomic_DNA"/>
</dbReference>
<keyword evidence="1" id="KW-1133">Transmembrane helix</keyword>
<proteinExistence type="predicted"/>
<evidence type="ECO:0000313" key="3">
    <source>
        <dbReference type="EMBL" id="UVI32027.1"/>
    </source>
</evidence>
<reference evidence="3" key="1">
    <citation type="submission" date="2022-01" db="EMBL/GenBank/DDBJ databases">
        <title>Paenibacillus spongiae sp. nov., isolated from marine sponge.</title>
        <authorList>
            <person name="Li Z."/>
            <person name="Zhang M."/>
        </authorList>
    </citation>
    <scope>NUCLEOTIDE SEQUENCE</scope>
    <source>
        <strain evidence="3">PHS-Z3</strain>
    </source>
</reference>
<gene>
    <name evidence="3" type="ORF">L1F29_09515</name>
</gene>
<name>A0ABY5SDJ5_9BACL</name>
<dbReference type="Proteomes" id="UP001057877">
    <property type="component" value="Chromosome"/>
</dbReference>
<keyword evidence="4" id="KW-1185">Reference proteome</keyword>
<protein>
    <submittedName>
        <fullName evidence="3">DUF4179 domain-containing protein</fullName>
    </submittedName>
</protein>
<feature type="transmembrane region" description="Helical" evidence="1">
    <location>
        <begin position="50"/>
        <end position="69"/>
    </location>
</feature>
<dbReference type="InterPro" id="IPR025436">
    <property type="entry name" value="DUF4179"/>
</dbReference>